<accession>A0A2T4GC41</accession>
<reference evidence="3 5" key="2">
    <citation type="submission" date="2018-03" db="EMBL/GenBank/DDBJ databases">
        <title>Diversity of bacteria associated with corn roots inoculated with woodland soils in Canada, and Description of Pseudomonas aylmerense sp. nov.</title>
        <authorList>
            <person name="Tambong J.T."/>
            <person name="Xu R."/>
            <person name="Tchagang C."/>
        </authorList>
    </citation>
    <scope>NUCLEOTIDE SEQUENCE [LARGE SCALE GENOMIC DNA]</scope>
    <source>
        <strain evidence="3 5">S1E44</strain>
    </source>
</reference>
<dbReference type="EMBL" id="PYWW01000003">
    <property type="protein sequence ID" value="PTC33137.1"/>
    <property type="molecule type" value="Genomic_DNA"/>
</dbReference>
<dbReference type="AlphaFoldDB" id="A0A2T4GC41"/>
<evidence type="ECO:0000313" key="4">
    <source>
        <dbReference type="Proteomes" id="UP000095081"/>
    </source>
</evidence>
<evidence type="ECO:0000313" key="2">
    <source>
        <dbReference type="EMBL" id="OCW23425.1"/>
    </source>
</evidence>
<name>A0A2T4GC41_9PSED</name>
<dbReference type="Proteomes" id="UP000095081">
    <property type="component" value="Unassembled WGS sequence"/>
</dbReference>
<dbReference type="EMBL" id="MAUE01000032">
    <property type="protein sequence ID" value="OCW23425.1"/>
    <property type="molecule type" value="Genomic_DNA"/>
</dbReference>
<dbReference type="RefSeq" id="WP_065906832.1">
    <property type="nucleotide sequence ID" value="NZ_MAUE01000032.1"/>
</dbReference>
<reference evidence="2 4" key="1">
    <citation type="submission" date="2016-06" db="EMBL/GenBank/DDBJ databases">
        <title>Draft genome sequence of Pseudomonas sp. S1E40, a novel strain antagonistic activity to fungal plant pathogen.</title>
        <authorList>
            <person name="Tambong J.T."/>
            <person name="Tchagang C."/>
            <person name="Xu R."/>
        </authorList>
    </citation>
    <scope>NUCLEOTIDE SEQUENCE [LARGE SCALE GENOMIC DNA]</scope>
    <source>
        <strain evidence="2 4">S1E40</strain>
    </source>
</reference>
<proteinExistence type="predicted"/>
<feature type="region of interest" description="Disordered" evidence="1">
    <location>
        <begin position="19"/>
        <end position="89"/>
    </location>
</feature>
<evidence type="ECO:0000313" key="5">
    <source>
        <dbReference type="Proteomes" id="UP000240571"/>
    </source>
</evidence>
<comment type="caution">
    <text evidence="3">The sequence shown here is derived from an EMBL/GenBank/DDBJ whole genome shotgun (WGS) entry which is preliminary data.</text>
</comment>
<sequence>MNINTALTAVDLLTRLTQAPEARPAAPQVASGREPFITPTHRQFPSGLRNDNPLVRSRLDQQFSSSSGHHPRAASAQMPGGAERTGLQKAAGDVARNTWFIPGLSNMLHGVEKSDGSLSGALAGMINGVDKTLQTGLATAALGAARGDWMAVADGYSQAVAHNESTPDSVKSTLALSHSVRGVAASSAALAGK</sequence>
<organism evidence="3 5">
    <name type="scientific">Pseudomonas aylmerensis</name>
    <dbReference type="NCBI Taxonomy" id="1869229"/>
    <lineage>
        <taxon>Bacteria</taxon>
        <taxon>Pseudomonadati</taxon>
        <taxon>Pseudomonadota</taxon>
        <taxon>Gammaproteobacteria</taxon>
        <taxon>Pseudomonadales</taxon>
        <taxon>Pseudomonadaceae</taxon>
        <taxon>Pseudomonas</taxon>
    </lineage>
</organism>
<dbReference type="Proteomes" id="UP000240571">
    <property type="component" value="Unassembled WGS sequence"/>
</dbReference>
<gene>
    <name evidence="2" type="ORF">BBG20_21350</name>
    <name evidence="3" type="ORF">C9382_00720</name>
</gene>
<keyword evidence="4" id="KW-1185">Reference proteome</keyword>
<dbReference type="OrthoDB" id="7016558at2"/>
<evidence type="ECO:0000313" key="3">
    <source>
        <dbReference type="EMBL" id="PTC33137.1"/>
    </source>
</evidence>
<protein>
    <submittedName>
        <fullName evidence="3">Uncharacterized protein</fullName>
    </submittedName>
</protein>
<evidence type="ECO:0000256" key="1">
    <source>
        <dbReference type="SAM" id="MobiDB-lite"/>
    </source>
</evidence>